<protein>
    <recommendedName>
        <fullName evidence="1">Phage-like element PBSX protein XkdF domain-containing protein</fullName>
    </recommendedName>
</protein>
<dbReference type="Pfam" id="PF14550">
    <property type="entry name" value="Peptidase_S78_2"/>
    <property type="match status" value="1"/>
</dbReference>
<dbReference type="InterPro" id="IPR027924">
    <property type="entry name" value="XkdF"/>
</dbReference>
<reference evidence="2 3" key="1">
    <citation type="submission" date="2020-08" db="EMBL/GenBank/DDBJ databases">
        <title>Genome public.</title>
        <authorList>
            <person name="Liu C."/>
            <person name="Sun Q."/>
        </authorList>
    </citation>
    <scope>NUCLEOTIDE SEQUENCE [LARGE SCALE GENOMIC DNA]</scope>
    <source>
        <strain evidence="2 3">NSJ-46</strain>
    </source>
</reference>
<evidence type="ECO:0000313" key="3">
    <source>
        <dbReference type="Proteomes" id="UP000657421"/>
    </source>
</evidence>
<evidence type="ECO:0000259" key="1">
    <source>
        <dbReference type="Pfam" id="PF14550"/>
    </source>
</evidence>
<comment type="caution">
    <text evidence="2">The sequence shown here is derived from an EMBL/GenBank/DDBJ whole genome shotgun (WGS) entry which is preliminary data.</text>
</comment>
<name>A0ABR7NBG5_9FIRM</name>
<feature type="domain" description="Phage-like element PBSX protein XkdF" evidence="1">
    <location>
        <begin position="49"/>
        <end position="160"/>
    </location>
</feature>
<accession>A0ABR7NBG5</accession>
<keyword evidence="3" id="KW-1185">Reference proteome</keyword>
<dbReference type="RefSeq" id="WP_249308965.1">
    <property type="nucleotide sequence ID" value="NZ_JACRSZ010000011.1"/>
</dbReference>
<dbReference type="EMBL" id="JACRSZ010000011">
    <property type="protein sequence ID" value="MBC8573674.1"/>
    <property type="molecule type" value="Genomic_DNA"/>
</dbReference>
<proteinExistence type="predicted"/>
<gene>
    <name evidence="2" type="ORF">H8716_11360</name>
</gene>
<dbReference type="Proteomes" id="UP000657421">
    <property type="component" value="Unassembled WGS sequence"/>
</dbReference>
<organism evidence="2 3">
    <name type="scientific">Jingyaoa shaoxingensis</name>
    <dbReference type="NCBI Taxonomy" id="2763671"/>
    <lineage>
        <taxon>Bacteria</taxon>
        <taxon>Bacillati</taxon>
        <taxon>Bacillota</taxon>
        <taxon>Clostridia</taxon>
        <taxon>Lachnospirales</taxon>
        <taxon>Lachnospiraceae</taxon>
        <taxon>Jingyaoa</taxon>
    </lineage>
</organism>
<sequence>MRNKVAKAYAMTDVKPIFVSLVDKAANQRQFLLTKSQDGSAIFQTYGRILKADSEAHYVTGIVYEPMEEDTQGNYMTAEEIEKAQRWFAKNANSIDLQHNFEKMESAAVVENWIAKCDCQINGQDVKEGSWLMTVEVSDPGIYEAIEKGEITGFSMGGTGVYSNVDDDISCDEPVTKTGLNIFQKMAKAFTAPKAVQKGAVMENYKRTSIHDNFWNAYYALSDYLLDAYNPETGRWEIQTDEDVIRSALDDFNQIVTQLLTGNEPVVKALNAASVEKAAGAGKENLNVLKSIYQNLGTFIEKSEEQEGMEVEITKAELETIVAGAVQKAMGASQNAANPPQNAEGAAITTNDVQKAAGGCEGAEEPITAETIEKMVNAAIQKAVNPPEEPMTMAKAQEFVEAAVAKALDPIIKSAGLPSNLNNADSSVQKSAPESHFMDGVFF</sequence>
<evidence type="ECO:0000313" key="2">
    <source>
        <dbReference type="EMBL" id="MBC8573674.1"/>
    </source>
</evidence>